<dbReference type="SUPFAM" id="SSF50939">
    <property type="entry name" value="Sialidases"/>
    <property type="match status" value="1"/>
</dbReference>
<accession>A0ABS8AVY4</accession>
<dbReference type="Pfam" id="PF18962">
    <property type="entry name" value="Por_Secre_tail"/>
    <property type="match status" value="1"/>
</dbReference>
<dbReference type="Gene3D" id="2.130.10.10">
    <property type="entry name" value="YVTN repeat-like/Quinoprotein amine dehydrogenase"/>
    <property type="match status" value="3"/>
</dbReference>
<feature type="domain" description="Secretion system C-terminal sorting" evidence="2">
    <location>
        <begin position="893"/>
        <end position="968"/>
    </location>
</feature>
<sequence length="970" mass="104188">MTLGVATGSYEWQQQSSSKRPVPHGLRPESEEEEDDEEKRPDRPDLAQAQEAALTRDPATGTIPRERLLIAQQQIEQMLEARASQRAIGSSLSTANWTEKGPSNIGGRVRAIMVDPSDATGNKVWAGSVGGGLWKSNNAAATTPTWTKVNDTFTNLAVTTIAYDPTNPDIMYFGTGEGFGNADNIRGLGIWKSTDHGATWNQLSSTNNVNQYYYINRLAVDKNGWVYAATNTGGLRRSKDQGATWTQVLTNSSISDVDVNPTNGTVYATSGNFTTGGGIFRSASGDLNSFINLRSMAGSGLPTTNVYYRVELAIAPSDPTRLYALYCGTDYTLYGIYRTSDGGNTWQSLPEPDDADTGIAASDFTRGQGWYDLSIGVSPTDPNTVFIGGIDIFKTSNGGAATASSVVWQQTTHWYGGFGFQNVHADQHAVAFAPGSGSIVYFGNDGGVARSLNATATIPTITHINTNFNVTQFYAVAVHPTDYSYFLAGAQDNGTQQFRSSTGTQTRDVNGGDGAFCAIDEETPDIQFATYVYSNVYRSRTKGDDFFPDIIEENDNAGSFINPLEYDSRKNRLYYNYGTAASPSQLRRVSNATGTPRTLATIVLPSGSGTVTHIAISPNVTNRVYVGTSIGRVIRIDSAATTPTFTTLYTSGTSVSVSGIAIERSIASPEPDQHMLTTFSNYGTTSVLQTTNGGTNWASAEGNLPDMPVRWVLFDPTGGKRAMIATELGVWTTDDLTATSVVWQPANTNFANVRVDMLRLRKTDKTVVAATHGRGLFTSNVFIVNPLPVQLASFTGQATDQGVALRWKTASELNASRFEIERAAKGAPFQVLGSKAAAGNSTTARSYAYLDENAAAGTYAYRLHQIDVDGSAAYSPVVTVTVKPSAAPLLSSVYPNPFVQDLTVMLGQVAAYDATVILTDMQGRVVHRAKATPNSRLIQLHTPARLSAGAYLLTVQSGEQKATRQVIIKP</sequence>
<organism evidence="3 4">
    <name type="scientific">Hymenobacter lucidus</name>
    <dbReference type="NCBI Taxonomy" id="2880930"/>
    <lineage>
        <taxon>Bacteria</taxon>
        <taxon>Pseudomonadati</taxon>
        <taxon>Bacteroidota</taxon>
        <taxon>Cytophagia</taxon>
        <taxon>Cytophagales</taxon>
        <taxon>Hymenobacteraceae</taxon>
        <taxon>Hymenobacter</taxon>
    </lineage>
</organism>
<dbReference type="Proteomes" id="UP001165296">
    <property type="component" value="Unassembled WGS sequence"/>
</dbReference>
<proteinExistence type="predicted"/>
<dbReference type="SUPFAM" id="SSF110296">
    <property type="entry name" value="Oligoxyloglucan reducing end-specific cellobiohydrolase"/>
    <property type="match status" value="1"/>
</dbReference>
<name>A0ABS8AVY4_9BACT</name>
<dbReference type="InterPro" id="IPR026444">
    <property type="entry name" value="Secre_tail"/>
</dbReference>
<dbReference type="PANTHER" id="PTHR43739:SF5">
    <property type="entry name" value="EXO-ALPHA-SIALIDASE"/>
    <property type="match status" value="1"/>
</dbReference>
<dbReference type="RefSeq" id="WP_226176774.1">
    <property type="nucleotide sequence ID" value="NZ_JAJADR010000004.1"/>
</dbReference>
<evidence type="ECO:0000256" key="1">
    <source>
        <dbReference type="SAM" id="MobiDB-lite"/>
    </source>
</evidence>
<dbReference type="Gene3D" id="2.60.40.10">
    <property type="entry name" value="Immunoglobulins"/>
    <property type="match status" value="1"/>
</dbReference>
<gene>
    <name evidence="3" type="ORF">LGH74_14540</name>
</gene>
<dbReference type="CDD" id="cd15482">
    <property type="entry name" value="Sialidase_non-viral"/>
    <property type="match status" value="1"/>
</dbReference>
<dbReference type="InterPro" id="IPR015943">
    <property type="entry name" value="WD40/YVTN_repeat-like_dom_sf"/>
</dbReference>
<evidence type="ECO:0000313" key="4">
    <source>
        <dbReference type="Proteomes" id="UP001165296"/>
    </source>
</evidence>
<feature type="compositionally biased region" description="Polar residues" evidence="1">
    <location>
        <begin position="10"/>
        <end position="19"/>
    </location>
</feature>
<dbReference type="InterPro" id="IPR052025">
    <property type="entry name" value="Xyloglucanase_GH74"/>
</dbReference>
<dbReference type="InterPro" id="IPR013783">
    <property type="entry name" value="Ig-like_fold"/>
</dbReference>
<reference evidence="3" key="1">
    <citation type="submission" date="2021-10" db="EMBL/GenBank/DDBJ databases">
        <authorList>
            <person name="Dean J.D."/>
            <person name="Kim M.K."/>
            <person name="Newey C.N."/>
            <person name="Stoker T.S."/>
            <person name="Thompson D.W."/>
            <person name="Grose J.H."/>
        </authorList>
    </citation>
    <scope>NUCLEOTIDE SEQUENCE</scope>
    <source>
        <strain evidence="3">BT178</strain>
    </source>
</reference>
<dbReference type="NCBIfam" id="TIGR04183">
    <property type="entry name" value="Por_Secre_tail"/>
    <property type="match status" value="1"/>
</dbReference>
<evidence type="ECO:0000313" key="3">
    <source>
        <dbReference type="EMBL" id="MCB2409206.1"/>
    </source>
</evidence>
<protein>
    <submittedName>
        <fullName evidence="3">T9SS type A sorting domain-containing protein</fullName>
    </submittedName>
</protein>
<feature type="region of interest" description="Disordered" evidence="1">
    <location>
        <begin position="1"/>
        <end position="63"/>
    </location>
</feature>
<dbReference type="InterPro" id="IPR036278">
    <property type="entry name" value="Sialidase_sf"/>
</dbReference>
<dbReference type="EMBL" id="JAJADR010000004">
    <property type="protein sequence ID" value="MCB2409206.1"/>
    <property type="molecule type" value="Genomic_DNA"/>
</dbReference>
<keyword evidence="4" id="KW-1185">Reference proteome</keyword>
<comment type="caution">
    <text evidence="3">The sequence shown here is derived from an EMBL/GenBank/DDBJ whole genome shotgun (WGS) entry which is preliminary data.</text>
</comment>
<dbReference type="PANTHER" id="PTHR43739">
    <property type="entry name" value="XYLOGLUCANASE (EUROFUNG)"/>
    <property type="match status" value="1"/>
</dbReference>
<evidence type="ECO:0000259" key="2">
    <source>
        <dbReference type="Pfam" id="PF18962"/>
    </source>
</evidence>